<dbReference type="EMBL" id="LROR01000088">
    <property type="protein sequence ID" value="OBR90868.1"/>
    <property type="molecule type" value="Genomic_DNA"/>
</dbReference>
<organism evidence="3 5">
    <name type="scientific">Clostridium coskatii</name>
    <dbReference type="NCBI Taxonomy" id="1705578"/>
    <lineage>
        <taxon>Bacteria</taxon>
        <taxon>Bacillati</taxon>
        <taxon>Bacillota</taxon>
        <taxon>Clostridia</taxon>
        <taxon>Eubacteriales</taxon>
        <taxon>Clostridiaceae</taxon>
        <taxon>Clostridium</taxon>
    </lineage>
</organism>
<feature type="domain" description="PTS EIIA type-4" evidence="2">
    <location>
        <begin position="3"/>
        <end position="126"/>
    </location>
</feature>
<sequence>MKDTVLILTSHGNMARETLKSAEMIVGKIKNAYALNMEANDGMLGTSTKLDELMKTISSRFNHIVVIADLLGGTPCNVAVEKLIKRDDVTLLSGLNLIMVVEFAISEYDDYEKLKEHLIEVGRDGIKDIKDDIKNNLDE</sequence>
<dbReference type="EMBL" id="LITQ01000015">
    <property type="protein sequence ID" value="OAA93125.1"/>
    <property type="molecule type" value="Genomic_DNA"/>
</dbReference>
<protein>
    <submittedName>
        <fullName evidence="3">PTS system mannose-specific EIIAB component</fullName>
    </submittedName>
</protein>
<dbReference type="PROSITE" id="PS51096">
    <property type="entry name" value="PTS_EIIA_TYPE_4"/>
    <property type="match status" value="1"/>
</dbReference>
<dbReference type="RefSeq" id="WP_063601230.1">
    <property type="nucleotide sequence ID" value="NZ_LITQ01000015.1"/>
</dbReference>
<reference evidence="4 6" key="2">
    <citation type="journal article" date="2016" name="Front. Microbiol.">
        <title>Industrial Acetogenic Biocatalysts: A Comparative Metabolic and Genomic Analysis.</title>
        <authorList>
            <person name="Bengelsdorf F."/>
            <person name="Poehlein A."/>
            <person name="Sonja S."/>
            <person name="Erz C."/>
            <person name="Hummel T."/>
            <person name="Hoffmeister S."/>
            <person name="Daniel R."/>
            <person name="Durre P."/>
        </authorList>
    </citation>
    <scope>NUCLEOTIDE SEQUENCE [LARGE SCALE GENOMIC DNA]</scope>
    <source>
        <strain evidence="4 6">PTA-10522</strain>
    </source>
</reference>
<dbReference type="Gene3D" id="3.40.50.510">
    <property type="entry name" value="Phosphotransferase system, mannose-type IIA component"/>
    <property type="match status" value="1"/>
</dbReference>
<accession>A0A162JBS0</accession>
<dbReference type="Proteomes" id="UP000093694">
    <property type="component" value="Unassembled WGS sequence"/>
</dbReference>
<evidence type="ECO:0000313" key="4">
    <source>
        <dbReference type="EMBL" id="OBR90868.1"/>
    </source>
</evidence>
<reference evidence="3 5" key="1">
    <citation type="journal article" date="2015" name="Biotechnol. Bioeng.">
        <title>Genome sequence and phenotypic characterization of Caulobacter segnis.</title>
        <authorList>
            <person name="Patel S."/>
            <person name="Fletcher B."/>
            <person name="Scott D.C."/>
            <person name="Ely B."/>
        </authorList>
    </citation>
    <scope>NUCLEOTIDE SEQUENCE [LARGE SCALE GENOMIC DNA]</scope>
    <source>
        <strain evidence="3 5">PS02</strain>
    </source>
</reference>
<dbReference type="GO" id="GO:0009401">
    <property type="term" value="P:phosphoenolpyruvate-dependent sugar phosphotransferase system"/>
    <property type="evidence" value="ECO:0007669"/>
    <property type="project" value="InterPro"/>
</dbReference>
<dbReference type="PANTHER" id="PTHR33799:SF1">
    <property type="entry name" value="PTS SYSTEM MANNOSE-SPECIFIC EIIAB COMPONENT-RELATED"/>
    <property type="match status" value="1"/>
</dbReference>
<evidence type="ECO:0000313" key="6">
    <source>
        <dbReference type="Proteomes" id="UP000093694"/>
    </source>
</evidence>
<keyword evidence="6" id="KW-1185">Reference proteome</keyword>
<gene>
    <name evidence="3" type="primary">manX</name>
    <name evidence="4" type="ORF">CLCOS_38500</name>
    <name evidence="3" type="ORF">WX73_00450</name>
</gene>
<evidence type="ECO:0000313" key="5">
    <source>
        <dbReference type="Proteomes" id="UP000077384"/>
    </source>
</evidence>
<dbReference type="AlphaFoldDB" id="A0A162JBS0"/>
<evidence type="ECO:0000259" key="2">
    <source>
        <dbReference type="PROSITE" id="PS51096"/>
    </source>
</evidence>
<keyword evidence="1" id="KW-0808">Transferase</keyword>
<dbReference type="InterPro" id="IPR051471">
    <property type="entry name" value="Bacterial_PTS_sugar_comp"/>
</dbReference>
<name>A0A162JBS0_9CLOT</name>
<dbReference type="SUPFAM" id="SSF53062">
    <property type="entry name" value="PTS system fructose IIA component-like"/>
    <property type="match status" value="1"/>
</dbReference>
<dbReference type="PANTHER" id="PTHR33799">
    <property type="entry name" value="PTS PERMEASE-RELATED-RELATED"/>
    <property type="match status" value="1"/>
</dbReference>
<dbReference type="InterPro" id="IPR004701">
    <property type="entry name" value="PTS_EIIA_man-typ"/>
</dbReference>
<dbReference type="GO" id="GO:0016020">
    <property type="term" value="C:membrane"/>
    <property type="evidence" value="ECO:0007669"/>
    <property type="project" value="InterPro"/>
</dbReference>
<comment type="caution">
    <text evidence="3">The sequence shown here is derived from an EMBL/GenBank/DDBJ whole genome shotgun (WGS) entry which is preliminary data.</text>
</comment>
<dbReference type="PATRIC" id="fig|1705578.3.peg.828"/>
<proteinExistence type="predicted"/>
<dbReference type="InterPro" id="IPR036662">
    <property type="entry name" value="PTS_EIIA_man-typ_sf"/>
</dbReference>
<evidence type="ECO:0000313" key="3">
    <source>
        <dbReference type="EMBL" id="OAA93125.1"/>
    </source>
</evidence>
<evidence type="ECO:0000256" key="1">
    <source>
        <dbReference type="ARBA" id="ARBA00022679"/>
    </source>
</evidence>
<dbReference type="GO" id="GO:0016740">
    <property type="term" value="F:transferase activity"/>
    <property type="evidence" value="ECO:0007669"/>
    <property type="project" value="UniProtKB-KW"/>
</dbReference>
<dbReference type="Pfam" id="PF03610">
    <property type="entry name" value="EIIA-man"/>
    <property type="match status" value="1"/>
</dbReference>
<dbReference type="Proteomes" id="UP000077384">
    <property type="component" value="Unassembled WGS sequence"/>
</dbReference>